<dbReference type="Gene3D" id="2.30.30.490">
    <property type="match status" value="2"/>
</dbReference>
<dbReference type="InterPro" id="IPR043151">
    <property type="entry name" value="BAH_sf"/>
</dbReference>
<dbReference type="InterPro" id="IPR050390">
    <property type="entry name" value="C5-Methyltransferase"/>
</dbReference>
<accession>A0A8S9MYB3</accession>
<evidence type="ECO:0000256" key="5">
    <source>
        <dbReference type="ARBA" id="ARBA00022691"/>
    </source>
</evidence>
<evidence type="ECO:0000259" key="12">
    <source>
        <dbReference type="PROSITE" id="PS51038"/>
    </source>
</evidence>
<keyword evidence="8" id="KW-0238">DNA-binding</keyword>
<dbReference type="PANTHER" id="PTHR10629">
    <property type="entry name" value="CYTOSINE-SPECIFIC METHYLTRANSFERASE"/>
    <property type="match status" value="1"/>
</dbReference>
<dbReference type="AlphaFoldDB" id="A0A8S9MYB3"/>
<dbReference type="EC" id="2.1.1.37" evidence="2"/>
<evidence type="ECO:0000256" key="6">
    <source>
        <dbReference type="ARBA" id="ARBA00022737"/>
    </source>
</evidence>
<dbReference type="SUPFAM" id="SSF53335">
    <property type="entry name" value="S-adenosyl-L-methionine-dependent methyltransferases"/>
    <property type="match status" value="1"/>
</dbReference>
<name>A0A8S9MYB3_BRACR</name>
<evidence type="ECO:0000256" key="9">
    <source>
        <dbReference type="ARBA" id="ARBA00023242"/>
    </source>
</evidence>
<evidence type="ECO:0000313" key="13">
    <source>
        <dbReference type="EMBL" id="KAF3486778.1"/>
    </source>
</evidence>
<organism evidence="13 14">
    <name type="scientific">Brassica cretica</name>
    <name type="common">Mustard</name>
    <dbReference type="NCBI Taxonomy" id="69181"/>
    <lineage>
        <taxon>Eukaryota</taxon>
        <taxon>Viridiplantae</taxon>
        <taxon>Streptophyta</taxon>
        <taxon>Embryophyta</taxon>
        <taxon>Tracheophyta</taxon>
        <taxon>Spermatophyta</taxon>
        <taxon>Magnoliopsida</taxon>
        <taxon>eudicotyledons</taxon>
        <taxon>Gunneridae</taxon>
        <taxon>Pentapetalae</taxon>
        <taxon>rosids</taxon>
        <taxon>malvids</taxon>
        <taxon>Brassicales</taxon>
        <taxon>Brassicaceae</taxon>
        <taxon>Brassiceae</taxon>
        <taxon>Brassica</taxon>
    </lineage>
</organism>
<feature type="region of interest" description="Disordered" evidence="11">
    <location>
        <begin position="1022"/>
        <end position="1068"/>
    </location>
</feature>
<comment type="similarity">
    <text evidence="10">Belongs to the class I-like SAM-binding methyltransferase superfamily. C5-methyltransferase family.</text>
</comment>
<comment type="subcellular location">
    <subcellularLocation>
        <location evidence="1">Nucleus</location>
    </subcellularLocation>
</comment>
<keyword evidence="7" id="KW-0156">Chromatin regulator</keyword>
<dbReference type="Proteomes" id="UP000712600">
    <property type="component" value="Unassembled WGS sequence"/>
</dbReference>
<dbReference type="FunFam" id="3.40.50.150:FF:000128">
    <property type="entry name" value="DNA (cytosine-5)-methyltransferase"/>
    <property type="match status" value="1"/>
</dbReference>
<evidence type="ECO:0000256" key="3">
    <source>
        <dbReference type="ARBA" id="ARBA00022603"/>
    </source>
</evidence>
<dbReference type="Gene3D" id="3.90.120.10">
    <property type="entry name" value="DNA Methylase, subunit A, domain 2"/>
    <property type="match status" value="1"/>
</dbReference>
<dbReference type="CDD" id="cd04708">
    <property type="entry name" value="BAH_plantDCM_II"/>
    <property type="match status" value="1"/>
</dbReference>
<dbReference type="InterPro" id="IPR018117">
    <property type="entry name" value="C5_DNA_meth_AS"/>
</dbReference>
<feature type="compositionally biased region" description="Basic and acidic residues" evidence="11">
    <location>
        <begin position="1022"/>
        <end position="1032"/>
    </location>
</feature>
<dbReference type="Gene3D" id="3.40.50.150">
    <property type="entry name" value="Vaccinia Virus protein VP39"/>
    <property type="match status" value="1"/>
</dbReference>
<dbReference type="PROSITE" id="PS00094">
    <property type="entry name" value="C5_MTASE_1"/>
    <property type="match status" value="1"/>
</dbReference>
<keyword evidence="9" id="KW-0539">Nucleus</keyword>
<sequence>MEEESSNGYVVNQPRRIVHNWALYNSETRLISLELLPMMRPTDETIFGAGLLAEDDGSSWFCLDGSDISTQSHDCKGIPIYLNQIKEWMIEYDSSMVSISIRTNVAWYRLGKPSTQYAPWHEPILKTARVAFSIISLLVKQARMARLSFRDVIKRVSQFQKNDNKAYISSDPSAVESYLVLHGKVILQIFAKHPKKELKKCAFITGLASKMEERHHTKWAIKKRRKILPKKPKNKILPKKPKRKLRIGKGYVASKRSAMQATKTHLVDRIWGQYYSEFEAIGAENGKGKVQEERQNDVEEPSVMETRWEGDILGRTSAGEPLYQQALVGGEVVAVGGAVLLEVNETSVIYFVEYMFESSDHCKMLHGRHLQRGSETVLGNAANERELFLTNACMTVQLKDIKGTVSFEIRSRPWGHQYRKENNAADELDRARAEERKAQHLPAEYFCKCLYSPFETNVDSKSFVVCQLLEVVVSKVSSLNDLFEVIVRRFYRPEDMSPDKAFTSDIQEVYYSEDVYILPPGAFEGKCEVRKKHDMPLSNDYLTLDNIFFCELFYDSSRDSLYQMPVHIKPKFSSIKDDTLLRKLKGEGIEGETDYDELPKEMRLATLDIFAGCGGLSKGLEQSGVSETKWAIEYEEPAGQAFKQNHPESTVFVNNCNVILRAIMEKCGDKDECLSTTEANELAAKLDEEQKLALPLPGQVDFINGGPPCQGFSGMNRFQEGSWSKVQREMILAFLSFAEYFRPRYFLLENVRNFVSFNGGQTFKLTLASLLEMGYQVRFGVLEAGAYGVSQSRKRAFIWAAAPGEVLPEWPEPMHVFGTPELKIKLSKRSHYAAVRSTQYGAPFRSITVKDTINDLPPIENGESETNREYGADPVSWFQKKIRGNMFVLTDHICKEMDETNLIRCKNIPKTPGADWRDLQNLKKKKIKLSSGKMVDMIPAWLRNKAKTHNGWKGLFGRLDMEGSFATSITDPRPMGMVGMCFHPEQDRIISVRECARSQGLVEILFLDFALLLARTKEMDFEDEDKPKDVSKTRRFTPGRALKPKPEPTPVHPSQTDAPSESVSKKTTLIEEEEEDVVVRKIDVFYNPSIGANTELYVLQYSLRPSWRAYEMDERCQEVGVNLSTSEVEVDLSMDVHSTNYDSKFASELHMTKQTLTTTWKPPPTLDYAVGVLSVTLESCSCCSSAPTVYENKGVQASKDQKPVSEENWVSLKYHGLGSEYHSRYLTKMMASENSTIDFNMSRNAYINSLCRGESSRNSRR</sequence>
<dbReference type="GO" id="GO:0005634">
    <property type="term" value="C:nucleus"/>
    <property type="evidence" value="ECO:0007669"/>
    <property type="project" value="UniProtKB-SubCell"/>
</dbReference>
<dbReference type="GO" id="GO:0003682">
    <property type="term" value="F:chromatin binding"/>
    <property type="evidence" value="ECO:0007669"/>
    <property type="project" value="InterPro"/>
</dbReference>
<keyword evidence="6" id="KW-0677">Repeat</keyword>
<dbReference type="Pfam" id="PF12047">
    <property type="entry name" value="DNMT1-RFD"/>
    <property type="match status" value="1"/>
</dbReference>
<dbReference type="GO" id="GO:0006351">
    <property type="term" value="P:DNA-templated transcription"/>
    <property type="evidence" value="ECO:0007669"/>
    <property type="project" value="InterPro"/>
</dbReference>
<feature type="domain" description="BAH" evidence="12">
    <location>
        <begin position="444"/>
        <end position="565"/>
    </location>
</feature>
<evidence type="ECO:0000313" key="14">
    <source>
        <dbReference type="Proteomes" id="UP000712600"/>
    </source>
</evidence>
<dbReference type="GO" id="GO:0032259">
    <property type="term" value="P:methylation"/>
    <property type="evidence" value="ECO:0007669"/>
    <property type="project" value="UniProtKB-KW"/>
</dbReference>
<dbReference type="InterPro" id="IPR001525">
    <property type="entry name" value="C5_MeTfrase"/>
</dbReference>
<dbReference type="InterPro" id="IPR001025">
    <property type="entry name" value="BAH_dom"/>
</dbReference>
<dbReference type="Pfam" id="PF04801">
    <property type="entry name" value="RPC5"/>
    <property type="match status" value="2"/>
</dbReference>
<protein>
    <recommendedName>
        <fullName evidence="2">DNA (cytosine-5-)-methyltransferase</fullName>
        <ecNumber evidence="2">2.1.1.37</ecNumber>
    </recommendedName>
</protein>
<evidence type="ECO:0000256" key="8">
    <source>
        <dbReference type="ARBA" id="ARBA00023125"/>
    </source>
</evidence>
<dbReference type="Pfam" id="PF00145">
    <property type="entry name" value="DNA_methylase"/>
    <property type="match status" value="2"/>
</dbReference>
<dbReference type="InterPro" id="IPR022702">
    <property type="entry name" value="Cytosine_MeTrfase1_RFD"/>
</dbReference>
<evidence type="ECO:0000256" key="2">
    <source>
        <dbReference type="ARBA" id="ARBA00011975"/>
    </source>
</evidence>
<dbReference type="PROSITE" id="PS51679">
    <property type="entry name" value="SAM_MT_C5"/>
    <property type="match status" value="1"/>
</dbReference>
<feature type="compositionally biased region" description="Polar residues" evidence="11">
    <location>
        <begin position="1052"/>
        <end position="1067"/>
    </location>
</feature>
<dbReference type="PANTHER" id="PTHR10629:SF52">
    <property type="entry name" value="DNA (CYTOSINE-5)-METHYLTRANSFERASE 1"/>
    <property type="match status" value="1"/>
</dbReference>
<dbReference type="GO" id="GO:0003886">
    <property type="term" value="F:DNA (cytosine-5-)-methyltransferase activity"/>
    <property type="evidence" value="ECO:0007669"/>
    <property type="project" value="UniProtKB-EC"/>
</dbReference>
<gene>
    <name evidence="13" type="ORF">F2Q69_00056117</name>
</gene>
<evidence type="ECO:0000256" key="1">
    <source>
        <dbReference type="ARBA" id="ARBA00004123"/>
    </source>
</evidence>
<evidence type="ECO:0000256" key="4">
    <source>
        <dbReference type="ARBA" id="ARBA00022679"/>
    </source>
</evidence>
<dbReference type="SMART" id="SM00439">
    <property type="entry name" value="BAH"/>
    <property type="match status" value="2"/>
</dbReference>
<dbReference type="InterPro" id="IPR006886">
    <property type="entry name" value="RNA_pol_III_Rpc5"/>
</dbReference>
<dbReference type="EMBL" id="QGKX02002183">
    <property type="protein sequence ID" value="KAF3486778.1"/>
    <property type="molecule type" value="Genomic_DNA"/>
</dbReference>
<comment type="caution">
    <text evidence="13">The sequence shown here is derived from an EMBL/GenBank/DDBJ whole genome shotgun (WGS) entry which is preliminary data.</text>
</comment>
<reference evidence="13" key="1">
    <citation type="submission" date="2019-12" db="EMBL/GenBank/DDBJ databases">
        <title>Genome sequencing and annotation of Brassica cretica.</title>
        <authorList>
            <person name="Studholme D.J."/>
            <person name="Sarris P."/>
        </authorList>
    </citation>
    <scope>NUCLEOTIDE SEQUENCE</scope>
    <source>
        <strain evidence="13">PFS-109/04</strain>
        <tissue evidence="13">Leaf</tissue>
    </source>
</reference>
<feature type="active site" evidence="10">
    <location>
        <position position="709"/>
    </location>
</feature>
<keyword evidence="4 10" id="KW-0808">Transferase</keyword>
<evidence type="ECO:0000256" key="7">
    <source>
        <dbReference type="ARBA" id="ARBA00022853"/>
    </source>
</evidence>
<dbReference type="PRINTS" id="PR00105">
    <property type="entry name" value="C5METTRFRASE"/>
</dbReference>
<proteinExistence type="inferred from homology"/>
<dbReference type="PROSITE" id="PS51038">
    <property type="entry name" value="BAH"/>
    <property type="match status" value="1"/>
</dbReference>
<keyword evidence="3 10" id="KW-0489">Methyltransferase</keyword>
<dbReference type="GO" id="GO:0003677">
    <property type="term" value="F:DNA binding"/>
    <property type="evidence" value="ECO:0007669"/>
    <property type="project" value="UniProtKB-KW"/>
</dbReference>
<keyword evidence="5 10" id="KW-0949">S-adenosyl-L-methionine</keyword>
<dbReference type="Pfam" id="PF01426">
    <property type="entry name" value="BAH"/>
    <property type="match status" value="2"/>
</dbReference>
<dbReference type="GO" id="GO:0044027">
    <property type="term" value="P:negative regulation of gene expression via chromosomal CpG island methylation"/>
    <property type="evidence" value="ECO:0007669"/>
    <property type="project" value="TreeGrafter"/>
</dbReference>
<dbReference type="InterPro" id="IPR029063">
    <property type="entry name" value="SAM-dependent_MTases_sf"/>
</dbReference>
<evidence type="ECO:0000256" key="10">
    <source>
        <dbReference type="PROSITE-ProRule" id="PRU01016"/>
    </source>
</evidence>
<evidence type="ECO:0000256" key="11">
    <source>
        <dbReference type="SAM" id="MobiDB-lite"/>
    </source>
</evidence>